<dbReference type="SUPFAM" id="SSF47473">
    <property type="entry name" value="EF-hand"/>
    <property type="match status" value="1"/>
</dbReference>
<evidence type="ECO:0000313" key="4">
    <source>
        <dbReference type="Proteomes" id="UP000095287"/>
    </source>
</evidence>
<keyword evidence="2" id="KW-0732">Signal</keyword>
<dbReference type="PROSITE" id="PS00018">
    <property type="entry name" value="EF_HAND_1"/>
    <property type="match status" value="2"/>
</dbReference>
<reference evidence="5" key="1">
    <citation type="submission" date="2016-11" db="UniProtKB">
        <authorList>
            <consortium name="WormBaseParasite"/>
        </authorList>
    </citation>
    <scope>IDENTIFICATION</scope>
</reference>
<dbReference type="WBParaSite" id="L893_g2853.t1">
    <property type="protein sequence ID" value="L893_g2853.t1"/>
    <property type="gene ID" value="L893_g2853"/>
</dbReference>
<feature type="domain" description="EF-hand" evidence="3">
    <location>
        <begin position="103"/>
        <end position="138"/>
    </location>
</feature>
<sequence>MKSGFLCSALFVVVAADQFWGPWQFHNRPENETTEQLFARMDVNKDNAVVPNEFLRWSSDVVGLAEKEFDDRDKNKDKKLTLEEMQAFKKEMLEQEEKIAEKGYIQHAEYLMKSVDKNNDNVLDLDELSNYFTEVRRVKADNLKEILKPFDTNGDWKFDVKELSEMRYCLF</sequence>
<proteinExistence type="predicted"/>
<dbReference type="InterPro" id="IPR002048">
    <property type="entry name" value="EF_hand_dom"/>
</dbReference>
<protein>
    <submittedName>
        <fullName evidence="5">EF-hand domain-containing protein</fullName>
    </submittedName>
</protein>
<keyword evidence="4" id="KW-1185">Reference proteome</keyword>
<evidence type="ECO:0000259" key="3">
    <source>
        <dbReference type="PROSITE" id="PS50222"/>
    </source>
</evidence>
<keyword evidence="1" id="KW-0106">Calcium</keyword>
<evidence type="ECO:0000256" key="1">
    <source>
        <dbReference type="ARBA" id="ARBA00022837"/>
    </source>
</evidence>
<dbReference type="PROSITE" id="PS50222">
    <property type="entry name" value="EF_HAND_2"/>
    <property type="match status" value="1"/>
</dbReference>
<evidence type="ECO:0000313" key="5">
    <source>
        <dbReference type="WBParaSite" id="L893_g2853.t1"/>
    </source>
</evidence>
<accession>A0A1I7ZP50</accession>
<dbReference type="InterPro" id="IPR018247">
    <property type="entry name" value="EF_Hand_1_Ca_BS"/>
</dbReference>
<dbReference type="GO" id="GO:0005509">
    <property type="term" value="F:calcium ion binding"/>
    <property type="evidence" value="ECO:0007669"/>
    <property type="project" value="InterPro"/>
</dbReference>
<dbReference type="AlphaFoldDB" id="A0A1I7ZP50"/>
<feature type="signal peptide" evidence="2">
    <location>
        <begin position="1"/>
        <end position="16"/>
    </location>
</feature>
<dbReference type="SMART" id="SM00054">
    <property type="entry name" value="EFh"/>
    <property type="match status" value="4"/>
</dbReference>
<organism evidence="4 5">
    <name type="scientific">Steinernema glaseri</name>
    <dbReference type="NCBI Taxonomy" id="37863"/>
    <lineage>
        <taxon>Eukaryota</taxon>
        <taxon>Metazoa</taxon>
        <taxon>Ecdysozoa</taxon>
        <taxon>Nematoda</taxon>
        <taxon>Chromadorea</taxon>
        <taxon>Rhabditida</taxon>
        <taxon>Tylenchina</taxon>
        <taxon>Panagrolaimomorpha</taxon>
        <taxon>Strongyloidoidea</taxon>
        <taxon>Steinernematidae</taxon>
        <taxon>Steinernema</taxon>
    </lineage>
</organism>
<dbReference type="Pfam" id="PF13202">
    <property type="entry name" value="EF-hand_5"/>
    <property type="match status" value="1"/>
</dbReference>
<dbReference type="Gene3D" id="1.10.238.10">
    <property type="entry name" value="EF-hand"/>
    <property type="match status" value="2"/>
</dbReference>
<feature type="chain" id="PRO_5009313745" evidence="2">
    <location>
        <begin position="17"/>
        <end position="171"/>
    </location>
</feature>
<name>A0A1I7ZP50_9BILA</name>
<dbReference type="InterPro" id="IPR011992">
    <property type="entry name" value="EF-hand-dom_pair"/>
</dbReference>
<dbReference type="Proteomes" id="UP000095287">
    <property type="component" value="Unplaced"/>
</dbReference>
<evidence type="ECO:0000256" key="2">
    <source>
        <dbReference type="SAM" id="SignalP"/>
    </source>
</evidence>